<dbReference type="GO" id="GO:0016787">
    <property type="term" value="F:hydrolase activity"/>
    <property type="evidence" value="ECO:0007669"/>
    <property type="project" value="UniProtKB-KW"/>
</dbReference>
<proteinExistence type="predicted"/>
<gene>
    <name evidence="2" type="ORF">CLEP1334_LOCUS18375</name>
</gene>
<dbReference type="GO" id="GO:0005737">
    <property type="term" value="C:cytoplasm"/>
    <property type="evidence" value="ECO:0007669"/>
    <property type="project" value="UniProtKB-SubCell"/>
</dbReference>
<dbReference type="Gene3D" id="3.30.428.70">
    <property type="match status" value="1"/>
</dbReference>
<protein>
    <recommendedName>
        <fullName evidence="1">GDPGP1-like N-terminal domain-containing protein</fullName>
    </recommendedName>
</protein>
<dbReference type="InterPro" id="IPR043171">
    <property type="entry name" value="Ap4A_phos1/2-like"/>
</dbReference>
<dbReference type="GO" id="GO:0006006">
    <property type="term" value="P:glucose metabolic process"/>
    <property type="evidence" value="ECO:0007669"/>
    <property type="project" value="TreeGrafter"/>
</dbReference>
<dbReference type="InterPro" id="IPR026506">
    <property type="entry name" value="GDPGP"/>
</dbReference>
<dbReference type="GO" id="GO:0080048">
    <property type="term" value="F:GDP-D-glucose phosphorylase activity"/>
    <property type="evidence" value="ECO:0007669"/>
    <property type="project" value="UniProtKB-EC"/>
</dbReference>
<dbReference type="Pfam" id="PF26217">
    <property type="entry name" value="GDPGP1_N"/>
    <property type="match status" value="1"/>
</dbReference>
<evidence type="ECO:0000259" key="1">
    <source>
        <dbReference type="Pfam" id="PF26217"/>
    </source>
</evidence>
<dbReference type="GO" id="GO:0000166">
    <property type="term" value="F:nucleotide binding"/>
    <property type="evidence" value="ECO:0007669"/>
    <property type="project" value="UniProtKB-KW"/>
</dbReference>
<dbReference type="PANTHER" id="PTHR20884">
    <property type="entry name" value="GDP-D-GLUCOSE PHOSPHORYLASE 1"/>
    <property type="match status" value="1"/>
</dbReference>
<organism evidence="2">
    <name type="scientific">Calcidiscus leptoporus</name>
    <dbReference type="NCBI Taxonomy" id="127549"/>
    <lineage>
        <taxon>Eukaryota</taxon>
        <taxon>Haptista</taxon>
        <taxon>Haptophyta</taxon>
        <taxon>Prymnesiophyceae</taxon>
        <taxon>Coccolithales</taxon>
        <taxon>Calcidiscaceae</taxon>
        <taxon>Calcidiscus</taxon>
    </lineage>
</organism>
<reference evidence="2" key="1">
    <citation type="submission" date="2021-01" db="EMBL/GenBank/DDBJ databases">
        <authorList>
            <person name="Corre E."/>
            <person name="Pelletier E."/>
            <person name="Niang G."/>
            <person name="Scheremetjew M."/>
            <person name="Finn R."/>
            <person name="Kale V."/>
            <person name="Holt S."/>
            <person name="Cochrane G."/>
            <person name="Meng A."/>
            <person name="Brown T."/>
            <person name="Cohen L."/>
        </authorList>
    </citation>
    <scope>NUCLEOTIDE SEQUENCE</scope>
    <source>
        <strain evidence="2">RCC1130</strain>
    </source>
</reference>
<accession>A0A7S0J6Z5</accession>
<evidence type="ECO:0000313" key="2">
    <source>
        <dbReference type="EMBL" id="CAD8543088.1"/>
    </source>
</evidence>
<dbReference type="PANTHER" id="PTHR20884:SF8">
    <property type="entry name" value="GDP-D-GLUCOSE PHOSPHORYLASE 1"/>
    <property type="match status" value="1"/>
</dbReference>
<dbReference type="GO" id="GO:0005085">
    <property type="term" value="F:guanyl-nucleotide exchange factor activity"/>
    <property type="evidence" value="ECO:0007669"/>
    <property type="project" value="UniProtKB-KW"/>
</dbReference>
<dbReference type="AlphaFoldDB" id="A0A7S0J6Z5"/>
<sequence>MCRSSTSLACLPCEASLHSERLSRASTLEAELNTLDASGTEEVIVHNWALRLADHNDAFLRVSFRRLLAESAEAPIEKRLVAYDACDEHEVKAPLGGFRKRLDARRNTKPKKSENQLWVCTPFDPNGFNFSKIKNPRERILRLQLLSGQYEILSNKFPLFPNHMLLVAQSPVAQQMTRSHLVAIVELLQACSMSAYFNSWRASASVNHFHCHLIDEFPPVTALPLSYGPFVNGQRCWQPQGFPGFCYVFEASQLALVDVVVRAMQEDNQPHNILFTPRRPLVYVFPKPQQRPPRSFELYPETVGGPELIGSFTVYNEADYSSLTPAAAEELVRINTAPLPSRLLRRFPGVDDDAVQSISSSNAFPLSRFPVRPSRSVDFVPGAIALLAA</sequence>
<dbReference type="SUPFAM" id="SSF54197">
    <property type="entry name" value="HIT-like"/>
    <property type="match status" value="1"/>
</dbReference>
<dbReference type="InterPro" id="IPR058866">
    <property type="entry name" value="GDPGP1_N"/>
</dbReference>
<dbReference type="EMBL" id="HBER01036222">
    <property type="protein sequence ID" value="CAD8543088.1"/>
    <property type="molecule type" value="Transcribed_RNA"/>
</dbReference>
<feature type="domain" description="GDPGP1-like N-terminal" evidence="1">
    <location>
        <begin position="64"/>
        <end position="213"/>
    </location>
</feature>
<name>A0A7S0J6Z5_9EUKA</name>
<dbReference type="InterPro" id="IPR036265">
    <property type="entry name" value="HIT-like_sf"/>
</dbReference>